<dbReference type="EMBL" id="REGN01000010">
    <property type="protein sequence ID" value="RNA45194.1"/>
    <property type="molecule type" value="Genomic_DNA"/>
</dbReference>
<comment type="caution">
    <text evidence="1">The sequence shown here is derived from an EMBL/GenBank/DDBJ whole genome shotgun (WGS) entry which is preliminary data.</text>
</comment>
<sequence length="67" mass="8051">MRSLKRHTQTRKPYFNKFQALRFILSRSAVDCFLVLNDFEEIHEYNLEINEMTIEISASKSLTWIKV</sequence>
<protein>
    <submittedName>
        <fullName evidence="1">Uncharacterized protein</fullName>
    </submittedName>
</protein>
<accession>A0A3M7TAQ8</accession>
<gene>
    <name evidence="1" type="ORF">BpHYR1_003462</name>
</gene>
<keyword evidence="2" id="KW-1185">Reference proteome</keyword>
<evidence type="ECO:0000313" key="1">
    <source>
        <dbReference type="EMBL" id="RNA45194.1"/>
    </source>
</evidence>
<name>A0A3M7TAQ8_BRAPC</name>
<evidence type="ECO:0000313" key="2">
    <source>
        <dbReference type="Proteomes" id="UP000276133"/>
    </source>
</evidence>
<dbReference type="Proteomes" id="UP000276133">
    <property type="component" value="Unassembled WGS sequence"/>
</dbReference>
<organism evidence="1 2">
    <name type="scientific">Brachionus plicatilis</name>
    <name type="common">Marine rotifer</name>
    <name type="synonym">Brachionus muelleri</name>
    <dbReference type="NCBI Taxonomy" id="10195"/>
    <lineage>
        <taxon>Eukaryota</taxon>
        <taxon>Metazoa</taxon>
        <taxon>Spiralia</taxon>
        <taxon>Gnathifera</taxon>
        <taxon>Rotifera</taxon>
        <taxon>Eurotatoria</taxon>
        <taxon>Monogononta</taxon>
        <taxon>Pseudotrocha</taxon>
        <taxon>Ploima</taxon>
        <taxon>Brachionidae</taxon>
        <taxon>Brachionus</taxon>
    </lineage>
</organism>
<dbReference type="AlphaFoldDB" id="A0A3M7TAQ8"/>
<proteinExistence type="predicted"/>
<reference evidence="1 2" key="1">
    <citation type="journal article" date="2018" name="Sci. Rep.">
        <title>Genomic signatures of local adaptation to the degree of environmental predictability in rotifers.</title>
        <authorList>
            <person name="Franch-Gras L."/>
            <person name="Hahn C."/>
            <person name="Garcia-Roger E.M."/>
            <person name="Carmona M.J."/>
            <person name="Serra M."/>
            <person name="Gomez A."/>
        </authorList>
    </citation>
    <scope>NUCLEOTIDE SEQUENCE [LARGE SCALE GENOMIC DNA]</scope>
    <source>
        <strain evidence="1">HYR1</strain>
    </source>
</reference>